<sequence length="692" mass="75411">MPPAVRSRSLMAAVLAAAVTMLVGALIPASAPTAPVSAPTVPIVTSTDGPRIDLRVLLVTNGTPPVEAIRAALADEGVPTQVVELADGDRPVITDAFLADTVEGTERAKFQAVVLPSAMPNGLAETERTAMRDFQRRFRIREVVASERPGAGTGLGAPWFSGPLDGTTTQVTTNGLAGAWRYLRGPIRFADNDASVPETYGHLANPLPADPTTGRSFLPLLTAPAPGGGQTGVLAGVHQHDGREQLVLTFSYHAHQPHFRLFAHGLISWMTRGVHLGHWRNYFSMHVDDVFLLNSRWSVTGNCTPGSDCPPDVAPTKKIRMTESDVAALRDWQSRNRFQPDLLFNGGGSDEAMAKNGADPLTDAFLESRPEFRWTNHTYSHPYLGCEQDHSTIPWTCATDSTGRTRWVSERMISEEISKNIKWAMRNGLSIRPDELVTGEHSGLRVLPPQPADNPNLAPALEANEIRWLGSDNSRDPGQRPVGGTLTVPRHPVNLFYNVGTEVEEVDQYNWIYTSRADGGSGRCEDNPQTMTCIEPLDPATGYRSHIVPMETRIALRHVLSNDPRPHYTHQSNLAEERLLYPFLDSVLQEYRDVFAGNAPLVNPRHGEAGQMLLRQARWRAALTNGSEIVAYQRGNLVTVRGPDGLEVPVTVPEGSWLTSPVAKVFGDGYAGERSGYRTAASTVAIVLPTEA</sequence>
<dbReference type="EMBL" id="BMMK01000012">
    <property type="protein sequence ID" value="GGM56202.1"/>
    <property type="molecule type" value="Genomic_DNA"/>
</dbReference>
<evidence type="ECO:0000313" key="3">
    <source>
        <dbReference type="Proteomes" id="UP000637578"/>
    </source>
</evidence>
<reference evidence="2" key="1">
    <citation type="journal article" date="2014" name="Int. J. Syst. Evol. Microbiol.">
        <title>Complete genome sequence of Corynebacterium casei LMG S-19264T (=DSM 44701T), isolated from a smear-ripened cheese.</title>
        <authorList>
            <consortium name="US DOE Joint Genome Institute (JGI-PGF)"/>
            <person name="Walter F."/>
            <person name="Albersmeier A."/>
            <person name="Kalinowski J."/>
            <person name="Ruckert C."/>
        </authorList>
    </citation>
    <scope>NUCLEOTIDE SEQUENCE</scope>
    <source>
        <strain evidence="2">CGMCC 4.5737</strain>
    </source>
</reference>
<accession>A0A8J3CF23</accession>
<keyword evidence="3" id="KW-1185">Reference proteome</keyword>
<feature type="signal peptide" evidence="1">
    <location>
        <begin position="1"/>
        <end position="25"/>
    </location>
</feature>
<protein>
    <submittedName>
        <fullName evidence="2">Uncharacterized protein</fullName>
    </submittedName>
</protein>
<name>A0A8J3CF23_9PSEU</name>
<comment type="caution">
    <text evidence="2">The sequence shown here is derived from an EMBL/GenBank/DDBJ whole genome shotgun (WGS) entry which is preliminary data.</text>
</comment>
<evidence type="ECO:0000313" key="2">
    <source>
        <dbReference type="EMBL" id="GGM56202.1"/>
    </source>
</evidence>
<reference evidence="2" key="2">
    <citation type="submission" date="2020-09" db="EMBL/GenBank/DDBJ databases">
        <authorList>
            <person name="Sun Q."/>
            <person name="Zhou Y."/>
        </authorList>
    </citation>
    <scope>NUCLEOTIDE SEQUENCE</scope>
    <source>
        <strain evidence="2">CGMCC 4.5737</strain>
    </source>
</reference>
<dbReference type="AlphaFoldDB" id="A0A8J3CF23"/>
<organism evidence="2 3">
    <name type="scientific">Longimycelium tulufanense</name>
    <dbReference type="NCBI Taxonomy" id="907463"/>
    <lineage>
        <taxon>Bacteria</taxon>
        <taxon>Bacillati</taxon>
        <taxon>Actinomycetota</taxon>
        <taxon>Actinomycetes</taxon>
        <taxon>Pseudonocardiales</taxon>
        <taxon>Pseudonocardiaceae</taxon>
        <taxon>Longimycelium</taxon>
    </lineage>
</organism>
<dbReference type="Proteomes" id="UP000637578">
    <property type="component" value="Unassembled WGS sequence"/>
</dbReference>
<evidence type="ECO:0000256" key="1">
    <source>
        <dbReference type="SAM" id="SignalP"/>
    </source>
</evidence>
<proteinExistence type="predicted"/>
<dbReference type="RefSeq" id="WP_229686367.1">
    <property type="nucleotide sequence ID" value="NZ_BMMK01000012.1"/>
</dbReference>
<keyword evidence="1" id="KW-0732">Signal</keyword>
<feature type="chain" id="PRO_5038424807" evidence="1">
    <location>
        <begin position="26"/>
        <end position="692"/>
    </location>
</feature>
<gene>
    <name evidence="2" type="ORF">GCM10012275_29130</name>
</gene>